<gene>
    <name evidence="3" type="ORF">LO744_11030</name>
</gene>
<dbReference type="GO" id="GO:0006313">
    <property type="term" value="P:DNA transposition"/>
    <property type="evidence" value="ECO:0007669"/>
    <property type="project" value="InterPro"/>
</dbReference>
<dbReference type="PANTHER" id="PTHR33803:SF3">
    <property type="entry name" value="BLL1974 PROTEIN"/>
    <property type="match status" value="1"/>
</dbReference>
<dbReference type="GO" id="GO:0003677">
    <property type="term" value="F:DNA binding"/>
    <property type="evidence" value="ECO:0007669"/>
    <property type="project" value="InterPro"/>
</dbReference>
<dbReference type="AlphaFoldDB" id="A0A9Q3V5C4"/>
<proteinExistence type="predicted"/>
<dbReference type="Pfam" id="PF05598">
    <property type="entry name" value="DUF772"/>
    <property type="match status" value="1"/>
</dbReference>
<dbReference type="InterPro" id="IPR008490">
    <property type="entry name" value="Transposase_InsH_N"/>
</dbReference>
<sequence length="450" mass="52106">MLGKIKQDLQQNLFKTRLTELINMEHPLVQLAHELDWDHLEQEFEKFFSTHGRPSVAIRKIAGLLLLKELFKESDESVVERWIENAYWQYFTGETFFQTAQPFDPSQFVHFRKRIGERGLEYLLSQSVKLHPRAKFEKEVQIDTTVQEKNITFPTDAKLAKKVIDNCVKIAKKEGIPQRQTYKRVSKQLLRDAYFGHHPRRKKKALMSRKKLRTLGKRLLRELERKLPETILENYKLEFEKYQKVLTQERTTKDKIYSLHEPQTSCIAKGKSGKAYEFGSKVAVVRGRKTGVITSIKRFSGNPHDSKTLEESLAQSQRVRELIGGTRPEIASTDRGFRGVKEIEGTEILIPQNKKASTKYGQEVARKRFRARAAIEPCISHLKRNHSLGLNFLKGVIGDIHNAILAGIGYNLKLRLNHIKAQIIFCFQIIFNFSTKNKATIFVETKIVAF</sequence>
<dbReference type="GO" id="GO:0004803">
    <property type="term" value="F:transposase activity"/>
    <property type="evidence" value="ECO:0007669"/>
    <property type="project" value="InterPro"/>
</dbReference>
<keyword evidence="4" id="KW-1185">Reference proteome</keyword>
<dbReference type="NCBIfam" id="NF033578">
    <property type="entry name" value="transpos_IS5_1"/>
    <property type="match status" value="1"/>
</dbReference>
<evidence type="ECO:0000313" key="4">
    <source>
        <dbReference type="Proteomes" id="UP001108025"/>
    </source>
</evidence>
<protein>
    <submittedName>
        <fullName evidence="3">IS5 family transposase</fullName>
    </submittedName>
</protein>
<dbReference type="InterPro" id="IPR047710">
    <property type="entry name" value="Transpos_IS5-like"/>
</dbReference>
<feature type="domain" description="Transposase InsH N-terminal" evidence="2">
    <location>
        <begin position="18"/>
        <end position="114"/>
    </location>
</feature>
<dbReference type="PANTHER" id="PTHR33803">
    <property type="entry name" value="IS1478 TRANSPOSASE"/>
    <property type="match status" value="1"/>
</dbReference>
<comment type="caution">
    <text evidence="3">The sequence shown here is derived from an EMBL/GenBank/DDBJ whole genome shotgun (WGS) entry which is preliminary data.</text>
</comment>
<evidence type="ECO:0000313" key="3">
    <source>
        <dbReference type="EMBL" id="MCD1117394.1"/>
    </source>
</evidence>
<dbReference type="Pfam" id="PF01609">
    <property type="entry name" value="DDE_Tnp_1"/>
    <property type="match status" value="1"/>
</dbReference>
<evidence type="ECO:0000259" key="1">
    <source>
        <dbReference type="Pfam" id="PF01609"/>
    </source>
</evidence>
<evidence type="ECO:0000259" key="2">
    <source>
        <dbReference type="Pfam" id="PF05598"/>
    </source>
</evidence>
<accession>A0A9Q3V5C4</accession>
<dbReference type="EMBL" id="JAJNAY010000001">
    <property type="protein sequence ID" value="MCD1117394.1"/>
    <property type="molecule type" value="Genomic_DNA"/>
</dbReference>
<dbReference type="Proteomes" id="UP001108025">
    <property type="component" value="Unassembled WGS sequence"/>
</dbReference>
<dbReference type="RefSeq" id="WP_230669315.1">
    <property type="nucleotide sequence ID" value="NZ_JAJNAY010000001.1"/>
</dbReference>
<dbReference type="InterPro" id="IPR002559">
    <property type="entry name" value="Transposase_11"/>
</dbReference>
<feature type="domain" description="Transposase IS4-like" evidence="1">
    <location>
        <begin position="269"/>
        <end position="383"/>
    </location>
</feature>
<reference evidence="3" key="1">
    <citation type="submission" date="2021-11" db="EMBL/GenBank/DDBJ databases">
        <title>Description of novel Chryseobacterium species.</title>
        <authorList>
            <person name="Saticioglu I.B."/>
            <person name="Ay H."/>
            <person name="Altun S."/>
            <person name="Duman M."/>
        </authorList>
    </citation>
    <scope>NUCLEOTIDE SEQUENCE</scope>
    <source>
        <strain evidence="3">C-17</strain>
    </source>
</reference>
<name>A0A9Q3V5C4_9FLAO</name>
<organism evidence="3 4">
    <name type="scientific">Chryseobacterium turcicum</name>
    <dbReference type="NCBI Taxonomy" id="2898076"/>
    <lineage>
        <taxon>Bacteria</taxon>
        <taxon>Pseudomonadati</taxon>
        <taxon>Bacteroidota</taxon>
        <taxon>Flavobacteriia</taxon>
        <taxon>Flavobacteriales</taxon>
        <taxon>Weeksellaceae</taxon>
        <taxon>Chryseobacterium group</taxon>
        <taxon>Chryseobacterium</taxon>
    </lineage>
</organism>